<dbReference type="Proteomes" id="UP000251120">
    <property type="component" value="Chromosome"/>
</dbReference>
<reference evidence="1 3" key="1">
    <citation type="submission" date="2017-06" db="EMBL/GenBank/DDBJ databases">
        <title>Complete genome of Francisella adeliensis.</title>
        <authorList>
            <person name="Vallesi A."/>
            <person name="Sjodin A."/>
        </authorList>
    </citation>
    <scope>NUCLEOTIDE SEQUENCE [LARGE SCALE GENOMIC DNA]</scope>
    <source>
        <strain evidence="1 3">FDC440</strain>
    </source>
</reference>
<gene>
    <name evidence="1" type="ORF">CDH04_09730</name>
    <name evidence="2" type="ORF">FZC43_09740</name>
</gene>
<evidence type="ECO:0000313" key="3">
    <source>
        <dbReference type="Proteomes" id="UP000251120"/>
    </source>
</evidence>
<dbReference type="Proteomes" id="UP000681131">
    <property type="component" value="Chromosome"/>
</dbReference>
<evidence type="ECO:0000313" key="2">
    <source>
        <dbReference type="EMBL" id="QIW12904.1"/>
    </source>
</evidence>
<protein>
    <submittedName>
        <fullName evidence="1">Uncharacterized protein</fullName>
    </submittedName>
</protein>
<accession>A0A2Z4Y0R4</accession>
<keyword evidence="4" id="KW-1185">Reference proteome</keyword>
<name>A0A2Z4Y0R4_9GAMM</name>
<dbReference type="EMBL" id="CP043424">
    <property type="protein sequence ID" value="QIW12904.1"/>
    <property type="molecule type" value="Genomic_DNA"/>
</dbReference>
<sequence length="496" mass="57465">MECLVDHALEEKLENFFTHMKNTNQILEGNIMDVHIKFAANPDDLSRKLRHFLWPYALRQRIHKSDISEQYGKERQYIRPLQNRKSVYIQSIQDDEGINRHLNLSQIGNTEVQKSYRGYQNPRPAIGQNFTNNIWDELCNSLEDLNRSYDTYHSTLETRTTVDLYAITIRGERFIVEFAQTDPQCINLLRKSLNNANQRGARIDRIDAPICWIRNIYKEDSDLTSFGTYKSIPISLSFLVQKPCDYISQVSSIAMDEQVGNSLQQSLIDAAVINDRYLKIGLLNEITNPLLVEYKRLKRLPLILTRHAHNVRRANQRCYLYCYDEIFDSLKDRILVGIDNYLDITYQYGGDELNRNHDGIHGKKGSTRAGQLRIAIRDCGTTDDLGQILSLCFVNNRVGTFTGGIFSKVRAYNMSLFTFVIESIGQLFSIYDTPPRIDNNLSKLHRAVHQNILYNGNDDVRRLLMDRSNTILRTFTNMVLSQNLPMTKKDTQESKL</sequence>
<evidence type="ECO:0000313" key="1">
    <source>
        <dbReference type="EMBL" id="AXA34660.1"/>
    </source>
</evidence>
<reference evidence="2 4" key="2">
    <citation type="submission" date="2019-08" db="EMBL/GenBank/DDBJ databases">
        <title>Complete genome sequences of Francisella adeliensis (FSC1325 and FSC1326).</title>
        <authorList>
            <person name="Ohrman C."/>
            <person name="Uneklint I."/>
            <person name="Vallesi A."/>
            <person name="Karlsson L."/>
            <person name="Sjodin A."/>
        </authorList>
    </citation>
    <scope>NUCLEOTIDE SEQUENCE [LARGE SCALE GENOMIC DNA]</scope>
    <source>
        <strain evidence="2 4">FSC1325</strain>
    </source>
</reference>
<proteinExistence type="predicted"/>
<dbReference type="OrthoDB" id="5606367at2"/>
<dbReference type="AlphaFoldDB" id="A0A2Z4Y0R4"/>
<organism evidence="1 3">
    <name type="scientific">Francisella adeliensis</name>
    <dbReference type="NCBI Taxonomy" id="2007306"/>
    <lineage>
        <taxon>Bacteria</taxon>
        <taxon>Pseudomonadati</taxon>
        <taxon>Pseudomonadota</taxon>
        <taxon>Gammaproteobacteria</taxon>
        <taxon>Thiotrichales</taxon>
        <taxon>Francisellaceae</taxon>
        <taxon>Francisella</taxon>
    </lineage>
</organism>
<dbReference type="EMBL" id="CP021781">
    <property type="protein sequence ID" value="AXA34660.1"/>
    <property type="molecule type" value="Genomic_DNA"/>
</dbReference>
<evidence type="ECO:0000313" key="4">
    <source>
        <dbReference type="Proteomes" id="UP000681131"/>
    </source>
</evidence>
<dbReference type="KEGG" id="fad:CDH04_09730"/>
<dbReference type="RefSeq" id="WP_112870835.1">
    <property type="nucleotide sequence ID" value="NZ_CP021781.1"/>
</dbReference>